<protein>
    <submittedName>
        <fullName evidence="1">Uncharacterized protein</fullName>
    </submittedName>
</protein>
<organism evidence="1 2">
    <name type="scientific">Gossypium lobatum</name>
    <dbReference type="NCBI Taxonomy" id="34289"/>
    <lineage>
        <taxon>Eukaryota</taxon>
        <taxon>Viridiplantae</taxon>
        <taxon>Streptophyta</taxon>
        <taxon>Embryophyta</taxon>
        <taxon>Tracheophyta</taxon>
        <taxon>Spermatophyta</taxon>
        <taxon>Magnoliopsida</taxon>
        <taxon>eudicotyledons</taxon>
        <taxon>Gunneridae</taxon>
        <taxon>Pentapetalae</taxon>
        <taxon>rosids</taxon>
        <taxon>malvids</taxon>
        <taxon>Malvales</taxon>
        <taxon>Malvaceae</taxon>
        <taxon>Malvoideae</taxon>
        <taxon>Gossypium</taxon>
    </lineage>
</organism>
<dbReference type="AlphaFoldDB" id="A0A7J8MUM9"/>
<evidence type="ECO:0000313" key="1">
    <source>
        <dbReference type="EMBL" id="MBA0568417.1"/>
    </source>
</evidence>
<proteinExistence type="predicted"/>
<gene>
    <name evidence="1" type="ORF">Golob_005914</name>
</gene>
<accession>A0A7J8MUM9</accession>
<dbReference type="Proteomes" id="UP000593572">
    <property type="component" value="Unassembled WGS sequence"/>
</dbReference>
<keyword evidence="2" id="KW-1185">Reference proteome</keyword>
<comment type="caution">
    <text evidence="1">The sequence shown here is derived from an EMBL/GenBank/DDBJ whole genome shotgun (WGS) entry which is preliminary data.</text>
</comment>
<dbReference type="EMBL" id="JABEZX010000010">
    <property type="protein sequence ID" value="MBA0568417.1"/>
    <property type="molecule type" value="Genomic_DNA"/>
</dbReference>
<evidence type="ECO:0000313" key="2">
    <source>
        <dbReference type="Proteomes" id="UP000593572"/>
    </source>
</evidence>
<reference evidence="1 2" key="1">
    <citation type="journal article" date="2019" name="Genome Biol. Evol.">
        <title>Insights into the evolution of the New World diploid cottons (Gossypium, subgenus Houzingenia) based on genome sequencing.</title>
        <authorList>
            <person name="Grover C.E."/>
            <person name="Arick M.A. 2nd"/>
            <person name="Thrash A."/>
            <person name="Conover J.L."/>
            <person name="Sanders W.S."/>
            <person name="Peterson D.G."/>
            <person name="Frelichowski J.E."/>
            <person name="Scheffler J.A."/>
            <person name="Scheffler B.E."/>
            <person name="Wendel J.F."/>
        </authorList>
    </citation>
    <scope>NUCLEOTIDE SEQUENCE [LARGE SCALE GENOMIC DNA]</scope>
    <source>
        <strain evidence="1">157</strain>
        <tissue evidence="1">Leaf</tissue>
    </source>
</reference>
<name>A0A7J8MUM9_9ROSI</name>
<sequence length="113" mass="12675">MGQVKILKLSKLLVAIAKKIDRRCSYGSKGDYENGNGFYGGSSSLVFLPPNLVLVPKFLGKRTRWANSIMDKGNDLYDTTLCQQCRVSYKVGFEPIKMEGIIVRNQPNEKRDG</sequence>